<dbReference type="PANTHER" id="PTHR35011">
    <property type="entry name" value="2,3-DIKETO-L-GULONATE TRAP TRANSPORTER SMALL PERMEASE PROTEIN YIAM"/>
    <property type="match status" value="1"/>
</dbReference>
<keyword evidence="2" id="KW-0813">Transport</keyword>
<feature type="transmembrane region" description="Helical" evidence="9">
    <location>
        <begin position="42"/>
        <end position="66"/>
    </location>
</feature>
<evidence type="ECO:0000256" key="2">
    <source>
        <dbReference type="ARBA" id="ARBA00022448"/>
    </source>
</evidence>
<comment type="subcellular location">
    <subcellularLocation>
        <location evidence="1">Cell inner membrane</location>
        <topology evidence="1">Multi-pass membrane protein</topology>
    </subcellularLocation>
</comment>
<evidence type="ECO:0000256" key="9">
    <source>
        <dbReference type="SAM" id="Phobius"/>
    </source>
</evidence>
<keyword evidence="12" id="KW-1185">Reference proteome</keyword>
<organism evidence="11 12">
    <name type="scientific">Desulfonema magnum</name>
    <dbReference type="NCBI Taxonomy" id="45655"/>
    <lineage>
        <taxon>Bacteria</taxon>
        <taxon>Pseudomonadati</taxon>
        <taxon>Thermodesulfobacteriota</taxon>
        <taxon>Desulfobacteria</taxon>
        <taxon>Desulfobacterales</taxon>
        <taxon>Desulfococcaceae</taxon>
        <taxon>Desulfonema</taxon>
    </lineage>
</organism>
<keyword evidence="3" id="KW-1003">Cell membrane</keyword>
<dbReference type="Proteomes" id="UP000663722">
    <property type="component" value="Chromosome"/>
</dbReference>
<keyword evidence="5 9" id="KW-0812">Transmembrane</keyword>
<dbReference type="PANTHER" id="PTHR35011:SF10">
    <property type="entry name" value="TRAP TRANSPORTER SMALL PERMEASE PROTEIN"/>
    <property type="match status" value="1"/>
</dbReference>
<feature type="transmembrane region" description="Helical" evidence="9">
    <location>
        <begin position="130"/>
        <end position="148"/>
    </location>
</feature>
<feature type="domain" description="Tripartite ATP-independent periplasmic transporters DctQ component" evidence="10">
    <location>
        <begin position="26"/>
        <end position="155"/>
    </location>
</feature>
<sequence>MNTFWKNIEWILNKLKLIGAVSLMLMTFLTCADVLGRFLGHPIFGSVEIVGFLATLTVVMSLPYTHQMKGHIGVEILVRLFSEKTQTIIETCTGILSLGLFGIVAWRMVLYAHTMQKSGEVSMNLQFPEYVIIYIVSFCFLIFFLLILQDIIQNIAKLRGNQ</sequence>
<dbReference type="GO" id="GO:0022857">
    <property type="term" value="F:transmembrane transporter activity"/>
    <property type="evidence" value="ECO:0007669"/>
    <property type="project" value="TreeGrafter"/>
</dbReference>
<evidence type="ECO:0000256" key="7">
    <source>
        <dbReference type="ARBA" id="ARBA00023136"/>
    </source>
</evidence>
<dbReference type="EMBL" id="CP061800">
    <property type="protein sequence ID" value="QTA90994.1"/>
    <property type="molecule type" value="Genomic_DNA"/>
</dbReference>
<accession>A0A975BSH3</accession>
<evidence type="ECO:0000256" key="6">
    <source>
        <dbReference type="ARBA" id="ARBA00022989"/>
    </source>
</evidence>
<dbReference type="GO" id="GO:0015740">
    <property type="term" value="P:C4-dicarboxylate transport"/>
    <property type="evidence" value="ECO:0007669"/>
    <property type="project" value="TreeGrafter"/>
</dbReference>
<evidence type="ECO:0000256" key="5">
    <source>
        <dbReference type="ARBA" id="ARBA00022692"/>
    </source>
</evidence>
<proteinExistence type="inferred from homology"/>
<dbReference type="AlphaFoldDB" id="A0A975BSH3"/>
<dbReference type="InterPro" id="IPR055348">
    <property type="entry name" value="DctQ"/>
</dbReference>
<evidence type="ECO:0000259" key="10">
    <source>
        <dbReference type="Pfam" id="PF04290"/>
    </source>
</evidence>
<dbReference type="KEGG" id="dmm:dnm_070580"/>
<evidence type="ECO:0000256" key="4">
    <source>
        <dbReference type="ARBA" id="ARBA00022519"/>
    </source>
</evidence>
<comment type="similarity">
    <text evidence="8">Belongs to the TRAP transporter small permease family.</text>
</comment>
<evidence type="ECO:0000256" key="8">
    <source>
        <dbReference type="ARBA" id="ARBA00038436"/>
    </source>
</evidence>
<feature type="transmembrane region" description="Helical" evidence="9">
    <location>
        <begin position="87"/>
        <end position="110"/>
    </location>
</feature>
<dbReference type="InterPro" id="IPR007387">
    <property type="entry name" value="TRAP_DctQ"/>
</dbReference>
<evidence type="ECO:0000313" key="12">
    <source>
        <dbReference type="Proteomes" id="UP000663722"/>
    </source>
</evidence>
<evidence type="ECO:0000256" key="3">
    <source>
        <dbReference type="ARBA" id="ARBA00022475"/>
    </source>
</evidence>
<keyword evidence="4" id="KW-0997">Cell inner membrane</keyword>
<name>A0A975BSH3_9BACT</name>
<dbReference type="RefSeq" id="WP_207678952.1">
    <property type="nucleotide sequence ID" value="NZ_CP061800.1"/>
</dbReference>
<evidence type="ECO:0000313" key="11">
    <source>
        <dbReference type="EMBL" id="QTA90994.1"/>
    </source>
</evidence>
<protein>
    <submittedName>
        <fullName evidence="11">C4-dicarboxylate TRAP transporter small permease protein</fullName>
    </submittedName>
</protein>
<evidence type="ECO:0000256" key="1">
    <source>
        <dbReference type="ARBA" id="ARBA00004429"/>
    </source>
</evidence>
<gene>
    <name evidence="11" type="primary">dctQ2</name>
    <name evidence="11" type="ORF">dnm_070580</name>
</gene>
<dbReference type="Pfam" id="PF04290">
    <property type="entry name" value="DctQ"/>
    <property type="match status" value="1"/>
</dbReference>
<keyword evidence="6 9" id="KW-1133">Transmembrane helix</keyword>
<keyword evidence="7 9" id="KW-0472">Membrane</keyword>
<dbReference type="GO" id="GO:0005886">
    <property type="term" value="C:plasma membrane"/>
    <property type="evidence" value="ECO:0007669"/>
    <property type="project" value="UniProtKB-SubCell"/>
</dbReference>
<reference evidence="11" key="1">
    <citation type="journal article" date="2021" name="Microb. Physiol.">
        <title>Proteogenomic Insights into the Physiology of Marine, Sulfate-Reducing, Filamentous Desulfonema limicola and Desulfonema magnum.</title>
        <authorList>
            <person name="Schnaars V."/>
            <person name="Wohlbrand L."/>
            <person name="Scheve S."/>
            <person name="Hinrichs C."/>
            <person name="Reinhardt R."/>
            <person name="Rabus R."/>
        </authorList>
    </citation>
    <scope>NUCLEOTIDE SEQUENCE</scope>
    <source>
        <strain evidence="11">4be13</strain>
    </source>
</reference>